<reference evidence="2 3" key="1">
    <citation type="submission" date="2019-05" db="EMBL/GenBank/DDBJ databases">
        <title>Another draft genome of Portunus trituberculatus and its Hox gene families provides insights of decapod evolution.</title>
        <authorList>
            <person name="Jeong J.-H."/>
            <person name="Song I."/>
            <person name="Kim S."/>
            <person name="Choi T."/>
            <person name="Kim D."/>
            <person name="Ryu S."/>
            <person name="Kim W."/>
        </authorList>
    </citation>
    <scope>NUCLEOTIDE SEQUENCE [LARGE SCALE GENOMIC DNA]</scope>
    <source>
        <tissue evidence="2">Muscle</tissue>
    </source>
</reference>
<dbReference type="AlphaFoldDB" id="A0A5B7CJ33"/>
<sequence>MSSDNWQIQGVVATKPSHKVILGRRMSFIHTDAIISASAVGFKYKLLEPLLVVSTPANDATLYYFTPVHSHPTLQEATECLTSHLTEVSGWGKANSGMFNASKHNSLIYEVDITFQSIANEAYICSTTSTSIPDLAGKFDSLARRCSDEPLTQTLRCISVWVPRRADLPFSPRHQTTTHCTKNTNVKVTYALLEDVRTDATSPGDPQTEDNKSPTIDTGTVVVWTRYLNLQEGNCEVVPKRGHNLPSAVEAGSIRHGVAWTGEDS</sequence>
<feature type="region of interest" description="Disordered" evidence="1">
    <location>
        <begin position="197"/>
        <end position="216"/>
    </location>
</feature>
<name>A0A5B7CJ33_PORTR</name>
<evidence type="ECO:0000256" key="1">
    <source>
        <dbReference type="SAM" id="MobiDB-lite"/>
    </source>
</evidence>
<gene>
    <name evidence="2" type="ORF">E2C01_001891</name>
</gene>
<keyword evidence="3" id="KW-1185">Reference proteome</keyword>
<protein>
    <submittedName>
        <fullName evidence="2">Uncharacterized protein</fullName>
    </submittedName>
</protein>
<dbReference type="Proteomes" id="UP000324222">
    <property type="component" value="Unassembled WGS sequence"/>
</dbReference>
<comment type="caution">
    <text evidence="2">The sequence shown here is derived from an EMBL/GenBank/DDBJ whole genome shotgun (WGS) entry which is preliminary data.</text>
</comment>
<accession>A0A5B7CJ33</accession>
<organism evidence="2 3">
    <name type="scientific">Portunus trituberculatus</name>
    <name type="common">Swimming crab</name>
    <name type="synonym">Neptunus trituberculatus</name>
    <dbReference type="NCBI Taxonomy" id="210409"/>
    <lineage>
        <taxon>Eukaryota</taxon>
        <taxon>Metazoa</taxon>
        <taxon>Ecdysozoa</taxon>
        <taxon>Arthropoda</taxon>
        <taxon>Crustacea</taxon>
        <taxon>Multicrustacea</taxon>
        <taxon>Malacostraca</taxon>
        <taxon>Eumalacostraca</taxon>
        <taxon>Eucarida</taxon>
        <taxon>Decapoda</taxon>
        <taxon>Pleocyemata</taxon>
        <taxon>Brachyura</taxon>
        <taxon>Eubrachyura</taxon>
        <taxon>Portunoidea</taxon>
        <taxon>Portunidae</taxon>
        <taxon>Portuninae</taxon>
        <taxon>Portunus</taxon>
    </lineage>
</organism>
<dbReference type="EMBL" id="VSRR010000062">
    <property type="protein sequence ID" value="MPC09285.1"/>
    <property type="molecule type" value="Genomic_DNA"/>
</dbReference>
<evidence type="ECO:0000313" key="3">
    <source>
        <dbReference type="Proteomes" id="UP000324222"/>
    </source>
</evidence>
<proteinExistence type="predicted"/>
<evidence type="ECO:0000313" key="2">
    <source>
        <dbReference type="EMBL" id="MPC09285.1"/>
    </source>
</evidence>